<protein>
    <recommendedName>
        <fullName evidence="3">F-box domain-containing protein</fullName>
    </recommendedName>
</protein>
<dbReference type="HOGENOM" id="CLU_515974_0_0_1"/>
<dbReference type="AlphaFoldDB" id="A0A0C9UTA7"/>
<keyword evidence="2" id="KW-1185">Reference proteome</keyword>
<evidence type="ECO:0008006" key="3">
    <source>
        <dbReference type="Google" id="ProtNLM"/>
    </source>
</evidence>
<sequence>MPQRSTLSLDVWLTIMDELEGWDLFVLASTCREFRRLALPKAYHTVVFTAPSYPETVDLSDFSTGTEGLDETLEELQDVMDRVIKLQQNTNRLQYIQCLHLDGWGFLPGEIAYSQAVYEIGFEEDGQELIWEAKGRFERGFEDILRFARGLPLQYLLLNGCIITPEVLDVISNVNGLRKVHIRSYLNPFKLWDNIDHYPPVHHVRELRLSTLGDAEPENAKTHLLLLLCSSLKILEIPLQGISNMDTKIFPVSCLPQLEDLFLLRNLAHPGNYSSLGWLLRSSPNLRRLTMDCIPINSHLNPRTTDAYAWDKQEEQLFASVLSEFPGETFPRLEFVNAPMAFTRMLLHPLRLMSLRDIVVQFSLTNTEQKLTEFAQYLAAILPRLPQLRMERPGDPHPIPFKWVSIFSNYLYHITQLHLMRLEEIEGDRDSVEILRSLLEMLRVFPLLQVCTVEWRQSFITNTSVGLTYPERIHGEMKYICLPGRVLWAWIENRGWCIVEWPATIKELSVWSMFNLQGKGVYHKGILV</sequence>
<organism evidence="1 2">
    <name type="scientific">Sphaerobolus stellatus (strain SS14)</name>
    <dbReference type="NCBI Taxonomy" id="990650"/>
    <lineage>
        <taxon>Eukaryota</taxon>
        <taxon>Fungi</taxon>
        <taxon>Dikarya</taxon>
        <taxon>Basidiomycota</taxon>
        <taxon>Agaricomycotina</taxon>
        <taxon>Agaricomycetes</taxon>
        <taxon>Phallomycetidae</taxon>
        <taxon>Geastrales</taxon>
        <taxon>Sphaerobolaceae</taxon>
        <taxon>Sphaerobolus</taxon>
    </lineage>
</organism>
<evidence type="ECO:0000313" key="2">
    <source>
        <dbReference type="Proteomes" id="UP000054279"/>
    </source>
</evidence>
<name>A0A0C9UTA7_SPHS4</name>
<evidence type="ECO:0000313" key="1">
    <source>
        <dbReference type="EMBL" id="KIJ46078.1"/>
    </source>
</evidence>
<gene>
    <name evidence="1" type="ORF">M422DRAFT_66865</name>
</gene>
<dbReference type="CDD" id="cd09917">
    <property type="entry name" value="F-box_SF"/>
    <property type="match status" value="1"/>
</dbReference>
<accession>A0A0C9UTA7</accession>
<dbReference type="SUPFAM" id="SSF52047">
    <property type="entry name" value="RNI-like"/>
    <property type="match status" value="1"/>
</dbReference>
<reference evidence="1 2" key="1">
    <citation type="submission" date="2014-06" db="EMBL/GenBank/DDBJ databases">
        <title>Evolutionary Origins and Diversification of the Mycorrhizal Mutualists.</title>
        <authorList>
            <consortium name="DOE Joint Genome Institute"/>
            <consortium name="Mycorrhizal Genomics Consortium"/>
            <person name="Kohler A."/>
            <person name="Kuo A."/>
            <person name="Nagy L.G."/>
            <person name="Floudas D."/>
            <person name="Copeland A."/>
            <person name="Barry K.W."/>
            <person name="Cichocki N."/>
            <person name="Veneault-Fourrey C."/>
            <person name="LaButti K."/>
            <person name="Lindquist E.A."/>
            <person name="Lipzen A."/>
            <person name="Lundell T."/>
            <person name="Morin E."/>
            <person name="Murat C."/>
            <person name="Riley R."/>
            <person name="Ohm R."/>
            <person name="Sun H."/>
            <person name="Tunlid A."/>
            <person name="Henrissat B."/>
            <person name="Grigoriev I.V."/>
            <person name="Hibbett D.S."/>
            <person name="Martin F."/>
        </authorList>
    </citation>
    <scope>NUCLEOTIDE SEQUENCE [LARGE SCALE GENOMIC DNA]</scope>
    <source>
        <strain evidence="1 2">SS14</strain>
    </source>
</reference>
<proteinExistence type="predicted"/>
<dbReference type="EMBL" id="KN837109">
    <property type="protein sequence ID" value="KIJ46078.1"/>
    <property type="molecule type" value="Genomic_DNA"/>
</dbReference>
<dbReference type="Gene3D" id="3.80.10.10">
    <property type="entry name" value="Ribonuclease Inhibitor"/>
    <property type="match status" value="1"/>
</dbReference>
<dbReference type="Proteomes" id="UP000054279">
    <property type="component" value="Unassembled WGS sequence"/>
</dbReference>
<dbReference type="InterPro" id="IPR032675">
    <property type="entry name" value="LRR_dom_sf"/>
</dbReference>